<keyword evidence="2" id="KW-1185">Reference proteome</keyword>
<accession>A0ABX9MAY6</accession>
<evidence type="ECO:0000313" key="2">
    <source>
        <dbReference type="Proteomes" id="UP000266262"/>
    </source>
</evidence>
<name>A0ABX9MAY6_9FIRM</name>
<protein>
    <submittedName>
        <fullName evidence="1">WYL domain-containing protein</fullName>
    </submittedName>
</protein>
<dbReference type="InterPro" id="IPR051534">
    <property type="entry name" value="CBASS_pafABC_assoc_protein"/>
</dbReference>
<dbReference type="PROSITE" id="PS52050">
    <property type="entry name" value="WYL"/>
    <property type="match status" value="1"/>
</dbReference>
<comment type="caution">
    <text evidence="1">The sequence shown here is derived from an EMBL/GenBank/DDBJ whole genome shotgun (WGS) entry which is preliminary data.</text>
</comment>
<dbReference type="RefSeq" id="WP_119056449.1">
    <property type="nucleotide sequence ID" value="NZ_QWKU01000001.1"/>
</dbReference>
<organism evidence="1 2">
    <name type="scientific">Dialister pneumosintes</name>
    <dbReference type="NCBI Taxonomy" id="39950"/>
    <lineage>
        <taxon>Bacteria</taxon>
        <taxon>Bacillati</taxon>
        <taxon>Bacillota</taxon>
        <taxon>Negativicutes</taxon>
        <taxon>Veillonellales</taxon>
        <taxon>Veillonellaceae</taxon>
        <taxon>Dialister</taxon>
    </lineage>
</organism>
<evidence type="ECO:0000313" key="1">
    <source>
        <dbReference type="EMBL" id="RID94781.1"/>
    </source>
</evidence>
<dbReference type="PANTHER" id="PTHR34580:SF1">
    <property type="entry name" value="PROTEIN PAFC"/>
    <property type="match status" value="1"/>
</dbReference>
<reference evidence="1 2" key="1">
    <citation type="submission" date="2018-08" db="EMBL/GenBank/DDBJ databases">
        <title>Draft genome sequence of Dialister pneumosintes KCOM 1685.</title>
        <authorList>
            <person name="Kook J.-K."/>
            <person name="Park S.-N."/>
            <person name="Lim Y.K."/>
        </authorList>
    </citation>
    <scope>NUCLEOTIDE SEQUENCE [LARGE SCALE GENOMIC DNA]</scope>
    <source>
        <strain evidence="1 2">KCOM 1685</strain>
    </source>
</reference>
<dbReference type="PANTHER" id="PTHR34580">
    <property type="match status" value="1"/>
</dbReference>
<sequence length="349" mass="40575">MKSHMQEEKGKKISILYILQILKEYSDEHHALSQQQIIDLLQKHYGQSINRKSVKRDLERLKDAGFPIASKEISREIQGKNNALTRDWQWLPLFSEDEILLLIDTLYFSHMNLGIIKKLSDKLRKLRNHLSEDSRTYIRNVPFSEPIVKKADMQQTLIILSEALKAKRKIKFQYMYYKADLKRYPHLDKDGNIKEYSVSPYIIYASDQRYFLLCNVDGDRGIKVFNLILIEKISMIEGEIIPLKSLPEAEHFRSVKYIKPMLPIYTEGAVTCKFRADNSLITNILEQFGKAATIISASQNEVEVEVLAPTSCVEVWAFSYAPLVRVTGPEELVKKIRDKVASLQRMYER</sequence>
<gene>
    <name evidence="1" type="ORF">DX915_04615</name>
</gene>
<proteinExistence type="predicted"/>
<dbReference type="Proteomes" id="UP000266262">
    <property type="component" value="Unassembled WGS sequence"/>
</dbReference>
<dbReference type="EMBL" id="QWKU01000001">
    <property type="protein sequence ID" value="RID94781.1"/>
    <property type="molecule type" value="Genomic_DNA"/>
</dbReference>